<dbReference type="AlphaFoldDB" id="A0A4Y7T8P9"/>
<sequence length="154" mass="16833">MDPPPLPTPTQQTHPAPVKPRAYIIRMDTHYDPDTHLLTAVLEVPGVKREHLSVRLSTCSYNRVRQITVTGAVHPPFGIISPLTNPALAASGAFELASNVSVRERKYGPCQRVIPVPSDLKREEIEAQLQDGVLILRFPCGAPAEEDGEDVAVL</sequence>
<protein>
    <recommendedName>
        <fullName evidence="3">SHSP domain-containing protein</fullName>
    </recommendedName>
</protein>
<feature type="domain" description="SHSP" evidence="3">
    <location>
        <begin position="20"/>
        <end position="154"/>
    </location>
</feature>
<dbReference type="EMBL" id="QPFP01000025">
    <property type="protein sequence ID" value="TEB29982.1"/>
    <property type="molecule type" value="Genomic_DNA"/>
</dbReference>
<dbReference type="STRING" id="71717.A0A4Y7T8P9"/>
<evidence type="ECO:0000259" key="3">
    <source>
        <dbReference type="PROSITE" id="PS01031"/>
    </source>
</evidence>
<dbReference type="InterPro" id="IPR008978">
    <property type="entry name" value="HSP20-like_chaperone"/>
</dbReference>
<evidence type="ECO:0000256" key="2">
    <source>
        <dbReference type="RuleBase" id="RU003616"/>
    </source>
</evidence>
<dbReference type="SUPFAM" id="SSF49764">
    <property type="entry name" value="HSP20-like chaperones"/>
    <property type="match status" value="1"/>
</dbReference>
<dbReference type="PROSITE" id="PS01031">
    <property type="entry name" value="SHSP"/>
    <property type="match status" value="1"/>
</dbReference>
<comment type="similarity">
    <text evidence="1 2">Belongs to the small heat shock protein (HSP20) family.</text>
</comment>
<dbReference type="Proteomes" id="UP000298030">
    <property type="component" value="Unassembled WGS sequence"/>
</dbReference>
<dbReference type="Pfam" id="PF00011">
    <property type="entry name" value="HSP20"/>
    <property type="match status" value="1"/>
</dbReference>
<dbReference type="InterPro" id="IPR002068">
    <property type="entry name" value="A-crystallin/Hsp20_dom"/>
</dbReference>
<accession>A0A4Y7T8P9</accession>
<evidence type="ECO:0000313" key="4">
    <source>
        <dbReference type="EMBL" id="TEB29982.1"/>
    </source>
</evidence>
<comment type="caution">
    <text evidence="4">The sequence shown here is derived from an EMBL/GenBank/DDBJ whole genome shotgun (WGS) entry which is preliminary data.</text>
</comment>
<reference evidence="4 5" key="1">
    <citation type="journal article" date="2019" name="Nat. Ecol. Evol.">
        <title>Megaphylogeny resolves global patterns of mushroom evolution.</title>
        <authorList>
            <person name="Varga T."/>
            <person name="Krizsan K."/>
            <person name="Foldi C."/>
            <person name="Dima B."/>
            <person name="Sanchez-Garcia M."/>
            <person name="Sanchez-Ramirez S."/>
            <person name="Szollosi G.J."/>
            <person name="Szarkandi J.G."/>
            <person name="Papp V."/>
            <person name="Albert L."/>
            <person name="Andreopoulos W."/>
            <person name="Angelini C."/>
            <person name="Antonin V."/>
            <person name="Barry K.W."/>
            <person name="Bougher N.L."/>
            <person name="Buchanan P."/>
            <person name="Buyck B."/>
            <person name="Bense V."/>
            <person name="Catcheside P."/>
            <person name="Chovatia M."/>
            <person name="Cooper J."/>
            <person name="Damon W."/>
            <person name="Desjardin D."/>
            <person name="Finy P."/>
            <person name="Geml J."/>
            <person name="Haridas S."/>
            <person name="Hughes K."/>
            <person name="Justo A."/>
            <person name="Karasinski D."/>
            <person name="Kautmanova I."/>
            <person name="Kiss B."/>
            <person name="Kocsube S."/>
            <person name="Kotiranta H."/>
            <person name="LaButti K.M."/>
            <person name="Lechner B.E."/>
            <person name="Liimatainen K."/>
            <person name="Lipzen A."/>
            <person name="Lukacs Z."/>
            <person name="Mihaltcheva S."/>
            <person name="Morgado L.N."/>
            <person name="Niskanen T."/>
            <person name="Noordeloos M.E."/>
            <person name="Ohm R.A."/>
            <person name="Ortiz-Santana B."/>
            <person name="Ovrebo C."/>
            <person name="Racz N."/>
            <person name="Riley R."/>
            <person name="Savchenko A."/>
            <person name="Shiryaev A."/>
            <person name="Soop K."/>
            <person name="Spirin V."/>
            <person name="Szebenyi C."/>
            <person name="Tomsovsky M."/>
            <person name="Tulloss R.E."/>
            <person name="Uehling J."/>
            <person name="Grigoriev I.V."/>
            <person name="Vagvolgyi C."/>
            <person name="Papp T."/>
            <person name="Martin F.M."/>
            <person name="Miettinen O."/>
            <person name="Hibbett D.S."/>
            <person name="Nagy L.G."/>
        </authorList>
    </citation>
    <scope>NUCLEOTIDE SEQUENCE [LARGE SCALE GENOMIC DNA]</scope>
    <source>
        <strain evidence="4 5">FP101781</strain>
    </source>
</reference>
<gene>
    <name evidence="4" type="ORF">FA13DRAFT_1631486</name>
</gene>
<dbReference type="Gene3D" id="2.60.40.790">
    <property type="match status" value="1"/>
</dbReference>
<organism evidence="4 5">
    <name type="scientific">Coprinellus micaceus</name>
    <name type="common">Glistening ink-cap mushroom</name>
    <name type="synonym">Coprinus micaceus</name>
    <dbReference type="NCBI Taxonomy" id="71717"/>
    <lineage>
        <taxon>Eukaryota</taxon>
        <taxon>Fungi</taxon>
        <taxon>Dikarya</taxon>
        <taxon>Basidiomycota</taxon>
        <taxon>Agaricomycotina</taxon>
        <taxon>Agaricomycetes</taxon>
        <taxon>Agaricomycetidae</taxon>
        <taxon>Agaricales</taxon>
        <taxon>Agaricineae</taxon>
        <taxon>Psathyrellaceae</taxon>
        <taxon>Coprinellus</taxon>
    </lineage>
</organism>
<evidence type="ECO:0000256" key="1">
    <source>
        <dbReference type="PROSITE-ProRule" id="PRU00285"/>
    </source>
</evidence>
<dbReference type="CDD" id="cd06464">
    <property type="entry name" value="ACD_sHsps-like"/>
    <property type="match status" value="1"/>
</dbReference>
<evidence type="ECO:0000313" key="5">
    <source>
        <dbReference type="Proteomes" id="UP000298030"/>
    </source>
</evidence>
<proteinExistence type="inferred from homology"/>
<name>A0A4Y7T8P9_COPMI</name>
<keyword evidence="5" id="KW-1185">Reference proteome</keyword>
<dbReference type="OrthoDB" id="1431247at2759"/>